<keyword evidence="4" id="KW-1185">Reference proteome</keyword>
<dbReference type="InterPro" id="IPR009061">
    <property type="entry name" value="DNA-bd_dom_put_sf"/>
</dbReference>
<feature type="region of interest" description="Disordered" evidence="1">
    <location>
        <begin position="102"/>
        <end position="148"/>
    </location>
</feature>
<protein>
    <recommendedName>
        <fullName evidence="2">HTH merR-type domain-containing protein</fullName>
    </recommendedName>
</protein>
<comment type="caution">
    <text evidence="3">The sequence shown here is derived from an EMBL/GenBank/DDBJ whole genome shotgun (WGS) entry which is preliminary data.</text>
</comment>
<evidence type="ECO:0000313" key="4">
    <source>
        <dbReference type="Proteomes" id="UP000645462"/>
    </source>
</evidence>
<reference evidence="4" key="1">
    <citation type="journal article" date="2019" name="Int. J. Syst. Evol. Microbiol.">
        <title>The Global Catalogue of Microorganisms (GCM) 10K type strain sequencing project: providing services to taxonomists for standard genome sequencing and annotation.</title>
        <authorList>
            <consortium name="The Broad Institute Genomics Platform"/>
            <consortium name="The Broad Institute Genome Sequencing Center for Infectious Disease"/>
            <person name="Wu L."/>
            <person name="Ma J."/>
        </authorList>
    </citation>
    <scope>NUCLEOTIDE SEQUENCE [LARGE SCALE GENOMIC DNA]</scope>
    <source>
        <strain evidence="4">CGMCC 1.12478</strain>
    </source>
</reference>
<dbReference type="RefSeq" id="WP_229747705.1">
    <property type="nucleotide sequence ID" value="NZ_BMFC01000002.1"/>
</dbReference>
<evidence type="ECO:0000313" key="3">
    <source>
        <dbReference type="EMBL" id="GGB98881.1"/>
    </source>
</evidence>
<proteinExistence type="predicted"/>
<feature type="compositionally biased region" description="Acidic residues" evidence="1">
    <location>
        <begin position="193"/>
        <end position="207"/>
    </location>
</feature>
<dbReference type="EMBL" id="BMFC01000002">
    <property type="protein sequence ID" value="GGB98881.1"/>
    <property type="molecule type" value="Genomic_DNA"/>
</dbReference>
<dbReference type="PROSITE" id="PS50937">
    <property type="entry name" value="HTH_MERR_2"/>
    <property type="match status" value="1"/>
</dbReference>
<feature type="compositionally biased region" description="Acidic residues" evidence="1">
    <location>
        <begin position="215"/>
        <end position="227"/>
    </location>
</feature>
<dbReference type="Pfam" id="PF13411">
    <property type="entry name" value="MerR_1"/>
    <property type="match status" value="1"/>
</dbReference>
<accession>A0ABQ1KJM8</accession>
<evidence type="ECO:0000259" key="2">
    <source>
        <dbReference type="PROSITE" id="PS50937"/>
    </source>
</evidence>
<dbReference type="Proteomes" id="UP000645462">
    <property type="component" value="Unassembled WGS sequence"/>
</dbReference>
<dbReference type="InterPro" id="IPR000551">
    <property type="entry name" value="MerR-type_HTH_dom"/>
</dbReference>
<dbReference type="SUPFAM" id="SSF46955">
    <property type="entry name" value="Putative DNA-binding domain"/>
    <property type="match status" value="1"/>
</dbReference>
<dbReference type="Gene3D" id="1.10.1660.10">
    <property type="match status" value="1"/>
</dbReference>
<dbReference type="SMART" id="SM00422">
    <property type="entry name" value="HTH_MERR"/>
    <property type="match status" value="1"/>
</dbReference>
<gene>
    <name evidence="3" type="ORF">GCM10011363_14410</name>
</gene>
<feature type="domain" description="HTH merR-type" evidence="2">
    <location>
        <begin position="10"/>
        <end position="78"/>
    </location>
</feature>
<name>A0ABQ1KJM8_9RHOB</name>
<feature type="compositionally biased region" description="Acidic residues" evidence="1">
    <location>
        <begin position="167"/>
        <end position="186"/>
    </location>
</feature>
<sequence length="297" mass="32235">MSKSADAFRTISEVAEWLDTPAHVLRFWESKFTQVKPVKRAGGRRYYRPADMRLLGGIKKLLHDDGLTIKGAQKVLREQGIRHVSSLCELSLSEEEDAELARLEDMPSSEPVDTVVPFAKPEPAEMPDEEPIAADLLTPEPEVAETPDMKTKAEAVEVEADPVPVAEEAEVEAATEQPEDPTEVAEEVAAVEPDPEPEPEVAADPEPEVAAAPEPEPEVAAEPEPEVETALPGFLQRSMADRTDDEAESEATADAPPPEPAEPAPGALTHLSRIRRLTALQAQQIAPILEHLKAVGR</sequence>
<dbReference type="CDD" id="cd04765">
    <property type="entry name" value="HTH_MlrA-like_sg2"/>
    <property type="match status" value="1"/>
</dbReference>
<evidence type="ECO:0000256" key="1">
    <source>
        <dbReference type="SAM" id="MobiDB-lite"/>
    </source>
</evidence>
<feature type="region of interest" description="Disordered" evidence="1">
    <location>
        <begin position="160"/>
        <end position="269"/>
    </location>
</feature>
<organism evidence="3 4">
    <name type="scientific">Marivita lacus</name>
    <dbReference type="NCBI Taxonomy" id="1323742"/>
    <lineage>
        <taxon>Bacteria</taxon>
        <taxon>Pseudomonadati</taxon>
        <taxon>Pseudomonadota</taxon>
        <taxon>Alphaproteobacteria</taxon>
        <taxon>Rhodobacterales</taxon>
        <taxon>Roseobacteraceae</taxon>
        <taxon>Marivita</taxon>
    </lineage>
</organism>